<dbReference type="Proteomes" id="UP000789366">
    <property type="component" value="Unassembled WGS sequence"/>
</dbReference>
<proteinExistence type="predicted"/>
<organism evidence="1 2">
    <name type="scientific">Cetraspora pellucida</name>
    <dbReference type="NCBI Taxonomy" id="1433469"/>
    <lineage>
        <taxon>Eukaryota</taxon>
        <taxon>Fungi</taxon>
        <taxon>Fungi incertae sedis</taxon>
        <taxon>Mucoromycota</taxon>
        <taxon>Glomeromycotina</taxon>
        <taxon>Glomeromycetes</taxon>
        <taxon>Diversisporales</taxon>
        <taxon>Gigasporaceae</taxon>
        <taxon>Cetraspora</taxon>
    </lineage>
</organism>
<dbReference type="EMBL" id="CAJVPW010001969">
    <property type="protein sequence ID" value="CAG8496235.1"/>
    <property type="molecule type" value="Genomic_DNA"/>
</dbReference>
<gene>
    <name evidence="1" type="ORF">SPELUC_LOCUS2792</name>
</gene>
<protein>
    <submittedName>
        <fullName evidence="1">7053_t:CDS:1</fullName>
    </submittedName>
</protein>
<comment type="caution">
    <text evidence="1">The sequence shown here is derived from an EMBL/GenBank/DDBJ whole genome shotgun (WGS) entry which is preliminary data.</text>
</comment>
<name>A0ACA9KXC2_9GLOM</name>
<sequence length="1684" mass="195483">MPIRNRLKQRRQNTEYKRQYRAQRRIHQRQKDAEYKRQYRARKKAELKNKHQEHKKSEITLWWNKLDSLNKTTIMPLTFLWDRRCDICSTTLLTGEMPEFCCNRGKRILPSLPPYPMEINDIINNCNVSTLSRKLNMLFSFTAIGVQGQFLNLPAPSSVCITGRTYHRILPGNAPNHSINWYLYDEQERYVAAHNYKVPSEWVSIVQQILIKVNPYTCSLRTLRDNSSATASLELRENTSNGEVAAIIHADNIINVQPRSILIWRDTDIAPKFVNILSAQYEPLQYPLLFPHGTPGWYPNNSHDFSQIDWYRCRLLHEQRFLTFGRLTSEYLVDMYSRVEEERLNYILNEKKRLNKEKLVQQRNNITIEDYEHDDDNESSLHLPASFLGSKKWCSTRVANALALARCRGNPSFFITMTTNPNWEEIRSQLCPGQNASELTLIVVRAFHSRLGKLKDILRSHFGEIAYIIDMIEFQKRGLPHAHIIMRVHPELLADQIDKIVSAELPRENVHLEELVKKYMLHRQQHSSRCLRNGNCIYRYPKPIVPETYIDERGFVQYRRRTLNDLWVVPYNPLLIMKLNCHINFEIASTVHLFMYLYKYIFKGPDCTKFTISNANNDVNQPNSQISVTTHNTFPTADGNYPPAQRQSVNEFKDYINGRYLSAPEAAWRIFRYHVTSTNPPVQALPIHLPNSNISQYSRLYNPSSSASLLDRYFLRLIEPLFDNLKYTEYYEQYIQYPFNQHMNENVFLEQEKNNVLRKIVRKRSTSKVTRVVLITPKAGELYYLRCILMHRAVRSWNDLKVVNGNTFSTYQEAARNMGLFAVENESMLAMKEAIDNFYTPAQLRFLFVQLILDGTLAVDLWQKYNTKLSKDFEEQFQNNQYLATNATLQQIALMLTEHGRRMRDFGLLEPQTWTPEVIAEHQRYSDNAKYRSLAEKSRSQMTVEQATLYDEVVFHVLYESENESASTTKFPMFLDGKAGRGKTFLINAICSAIRSAMKIVLPCGTTALAALLYEGGRTAHSLFRVPVEENNINIQSTIKYYSNRADLIRTSKLIIWDELPMANKAVIECVDLLLRQICEKDIPFGGKPFIGVGDFRQVAPVVKNAGKSSTIDASIKTSYLWKYFNLRTLNQPIRNASDPIFTEFIDNIGENWQEREITLDIFETTYDIEEAISFLYPVNSFSNFTALQKRAFLSPRNVLVDDFNYKILNILPENTYTYFSNDTIKENDDFLNDHLFATPDYLAHLTHPGIPNHELKLKVGAICSIMRNISIDKGLVKNTRVVITRLGQWLVEVAVLKNDNTNSASETYILSRINFYFQPDYCSWTVYRKQFPLRLAYATTFNSCQGLTLDRVVIDLRTHVFAHGQQYTALSRESIDSIVIWAIGTYPVEQDDNEIEMVMFVPIDPNDQDPDTHAVFEKNEYYAVSGKIVPEYYRGAKRPKMTVTSSTHVSINKLPNSNNCPLNVSLVGVAQTTPDEIKNDENAIIKTLINDYTTQEHNFIVNITYPYSNFRFKHFKNSIRPKESVLFIIGQLEIIQNELYIYAKDISYIDVQITSKNQVSDSTEFQVSTSLLKSTRSKLMTTHRNISEETNKNLEASTSINTSSLNNKDSDFQNSKRVKTDITYNEDEISQMDQNEDRMDNLTEKNSDRGKRNRSRGRNTRTTRKTRNSKIINIVSDNELNED</sequence>
<accession>A0ACA9KXC2</accession>
<keyword evidence="2" id="KW-1185">Reference proteome</keyword>
<evidence type="ECO:0000313" key="2">
    <source>
        <dbReference type="Proteomes" id="UP000789366"/>
    </source>
</evidence>
<evidence type="ECO:0000313" key="1">
    <source>
        <dbReference type="EMBL" id="CAG8496235.1"/>
    </source>
</evidence>
<reference evidence="1" key="1">
    <citation type="submission" date="2021-06" db="EMBL/GenBank/DDBJ databases">
        <authorList>
            <person name="Kallberg Y."/>
            <person name="Tangrot J."/>
            <person name="Rosling A."/>
        </authorList>
    </citation>
    <scope>NUCLEOTIDE SEQUENCE</scope>
    <source>
        <strain evidence="1">28 12/20/2015</strain>
    </source>
</reference>